<reference evidence="1 2" key="1">
    <citation type="submission" date="2019-10" db="EMBL/GenBank/DDBJ databases">
        <title>Assembly and Annotation for the nematode Trichostrongylus colubriformis.</title>
        <authorList>
            <person name="Martin J."/>
        </authorList>
    </citation>
    <scope>NUCLEOTIDE SEQUENCE [LARGE SCALE GENOMIC DNA]</scope>
    <source>
        <strain evidence="1">G859</strain>
        <tissue evidence="1">Whole worm</tissue>
    </source>
</reference>
<proteinExistence type="predicted"/>
<evidence type="ECO:0000313" key="2">
    <source>
        <dbReference type="Proteomes" id="UP001331761"/>
    </source>
</evidence>
<dbReference type="Proteomes" id="UP001331761">
    <property type="component" value="Unassembled WGS sequence"/>
</dbReference>
<dbReference type="EMBL" id="WIXE01005155">
    <property type="protein sequence ID" value="KAK5982413.1"/>
    <property type="molecule type" value="Genomic_DNA"/>
</dbReference>
<dbReference type="AlphaFoldDB" id="A0AAN8IT28"/>
<feature type="non-terminal residue" evidence="1">
    <location>
        <position position="1"/>
    </location>
</feature>
<evidence type="ECO:0000313" key="1">
    <source>
        <dbReference type="EMBL" id="KAK5982413.1"/>
    </source>
</evidence>
<sequence>VFHSSPYCLRCDCVNLISFLSLTSKLRKGNHYSDSTIRFCIDVASRFNFVEYG</sequence>
<organism evidence="1 2">
    <name type="scientific">Trichostrongylus colubriformis</name>
    <name type="common">Black scour worm</name>
    <dbReference type="NCBI Taxonomy" id="6319"/>
    <lineage>
        <taxon>Eukaryota</taxon>
        <taxon>Metazoa</taxon>
        <taxon>Ecdysozoa</taxon>
        <taxon>Nematoda</taxon>
        <taxon>Chromadorea</taxon>
        <taxon>Rhabditida</taxon>
        <taxon>Rhabditina</taxon>
        <taxon>Rhabditomorpha</taxon>
        <taxon>Strongyloidea</taxon>
        <taxon>Trichostrongylidae</taxon>
        <taxon>Trichostrongylus</taxon>
    </lineage>
</organism>
<protein>
    <submittedName>
        <fullName evidence="1">Uncharacterized protein</fullName>
    </submittedName>
</protein>
<comment type="caution">
    <text evidence="1">The sequence shown here is derived from an EMBL/GenBank/DDBJ whole genome shotgun (WGS) entry which is preliminary data.</text>
</comment>
<gene>
    <name evidence="1" type="ORF">GCK32_021103</name>
</gene>
<name>A0AAN8IT28_TRICO</name>
<accession>A0AAN8IT28</accession>
<keyword evidence="2" id="KW-1185">Reference proteome</keyword>